<dbReference type="Pfam" id="PF01209">
    <property type="entry name" value="Ubie_methyltran"/>
    <property type="match status" value="1"/>
</dbReference>
<dbReference type="RefSeq" id="WP_092527712.1">
    <property type="nucleotide sequence ID" value="NZ_FOWW01000001.1"/>
</dbReference>
<dbReference type="GO" id="GO:0016765">
    <property type="term" value="F:transferase activity, transferring alkyl or aryl (other than methyl) groups"/>
    <property type="evidence" value="ECO:0007669"/>
    <property type="project" value="InterPro"/>
</dbReference>
<comment type="pathway">
    <text evidence="8">Quinol/quinone metabolism; menaquinone biosynthesis; menaquinol from 1,4-dihydroxy-2-naphthoate: step 2/2.</text>
</comment>
<name>A0A1I5LWF7_9PSEU</name>
<dbReference type="OrthoDB" id="9801363at2"/>
<dbReference type="UniPathway" id="UPA00079">
    <property type="reaction ID" value="UER00169"/>
</dbReference>
<keyword evidence="7 10" id="KW-0472">Membrane</keyword>
<dbReference type="GO" id="GO:0043770">
    <property type="term" value="F:demethylmenaquinone methyltransferase activity"/>
    <property type="evidence" value="ECO:0007669"/>
    <property type="project" value="UniProtKB-UniRule"/>
</dbReference>
<dbReference type="InterPro" id="IPR023576">
    <property type="entry name" value="UbiE/COQ5_MeTrFase_CS"/>
</dbReference>
<feature type="transmembrane region" description="Helical" evidence="10">
    <location>
        <begin position="181"/>
        <end position="200"/>
    </location>
</feature>
<feature type="binding site" evidence="8">
    <location>
        <position position="434"/>
    </location>
    <ligand>
        <name>S-adenosyl-L-methionine</name>
        <dbReference type="ChEBI" id="CHEBI:59789"/>
    </ligand>
</feature>
<keyword evidence="4 8" id="KW-0949">S-adenosyl-L-methionine</keyword>
<accession>A0A1I5LWF7</accession>
<evidence type="ECO:0000313" key="12">
    <source>
        <dbReference type="Proteomes" id="UP000198727"/>
    </source>
</evidence>
<dbReference type="PROSITE" id="PS51608">
    <property type="entry name" value="SAM_MT_UBIE"/>
    <property type="match status" value="1"/>
</dbReference>
<gene>
    <name evidence="8" type="primary">menG</name>
    <name evidence="11" type="ORF">SAMN05421810_101700</name>
</gene>
<evidence type="ECO:0000256" key="2">
    <source>
        <dbReference type="ARBA" id="ARBA00022603"/>
    </source>
</evidence>
<keyword evidence="3 8" id="KW-0808">Transferase</keyword>
<evidence type="ECO:0000256" key="9">
    <source>
        <dbReference type="SAM" id="MobiDB-lite"/>
    </source>
</evidence>
<comment type="subcellular location">
    <subcellularLocation>
        <location evidence="1">Membrane</location>
        <topology evidence="1">Multi-pass membrane protein</topology>
    </subcellularLocation>
</comment>
<evidence type="ECO:0000256" key="1">
    <source>
        <dbReference type="ARBA" id="ARBA00004141"/>
    </source>
</evidence>
<feature type="binding site" evidence="8">
    <location>
        <position position="454"/>
    </location>
    <ligand>
        <name>S-adenosyl-L-methionine</name>
        <dbReference type="ChEBI" id="CHEBI:59789"/>
    </ligand>
</feature>
<feature type="transmembrane region" description="Helical" evidence="10">
    <location>
        <begin position="321"/>
        <end position="348"/>
    </location>
</feature>
<dbReference type="PROSITE" id="PS01183">
    <property type="entry name" value="UBIE_1"/>
    <property type="match status" value="1"/>
</dbReference>
<dbReference type="PANTHER" id="PTHR43591:SF24">
    <property type="entry name" value="2-METHOXY-6-POLYPRENYL-1,4-BENZOQUINOL METHYLASE, MITOCHONDRIAL"/>
    <property type="match status" value="1"/>
</dbReference>
<reference evidence="12" key="1">
    <citation type="submission" date="2016-10" db="EMBL/GenBank/DDBJ databases">
        <authorList>
            <person name="Varghese N."/>
            <person name="Submissions S."/>
        </authorList>
    </citation>
    <scope>NUCLEOTIDE SEQUENCE [LARGE SCALE GENOMIC DNA]</scope>
    <source>
        <strain evidence="12">CGMCC 4.5579</strain>
    </source>
</reference>
<dbReference type="NCBIfam" id="TIGR01934">
    <property type="entry name" value="MenG_MenH_UbiE"/>
    <property type="match status" value="1"/>
</dbReference>
<dbReference type="GO" id="GO:0032259">
    <property type="term" value="P:methylation"/>
    <property type="evidence" value="ECO:0007669"/>
    <property type="project" value="UniProtKB-KW"/>
</dbReference>
<comment type="caution">
    <text evidence="8">Lacks conserved residue(s) required for the propagation of feature annotation.</text>
</comment>
<evidence type="ECO:0000256" key="5">
    <source>
        <dbReference type="ARBA" id="ARBA00022692"/>
    </source>
</evidence>
<keyword evidence="6 10" id="KW-1133">Transmembrane helix</keyword>
<dbReference type="HAMAP" id="MF_01813">
    <property type="entry name" value="MenG_UbiE_methyltr"/>
    <property type="match status" value="1"/>
</dbReference>
<feature type="region of interest" description="Disordered" evidence="9">
    <location>
        <begin position="357"/>
        <end position="384"/>
    </location>
</feature>
<dbReference type="EC" id="2.1.1.163" evidence="8"/>
<dbReference type="InterPro" id="IPR029063">
    <property type="entry name" value="SAM-dependent_MTases_sf"/>
</dbReference>
<keyword evidence="11" id="KW-0830">Ubiquinone</keyword>
<keyword evidence="8" id="KW-0474">Menaquinone biosynthesis</keyword>
<dbReference type="InterPro" id="IPR000537">
    <property type="entry name" value="UbiA_prenyltransferase"/>
</dbReference>
<proteinExistence type="inferred from homology"/>
<feature type="transmembrane region" description="Helical" evidence="10">
    <location>
        <begin position="254"/>
        <end position="276"/>
    </location>
</feature>
<evidence type="ECO:0000256" key="10">
    <source>
        <dbReference type="SAM" id="Phobius"/>
    </source>
</evidence>
<dbReference type="Proteomes" id="UP000198727">
    <property type="component" value="Unassembled WGS sequence"/>
</dbReference>
<keyword evidence="5 10" id="KW-0812">Transmembrane</keyword>
<evidence type="ECO:0000256" key="4">
    <source>
        <dbReference type="ARBA" id="ARBA00022691"/>
    </source>
</evidence>
<sequence length="616" mass="66144">MNPAGAVPLPTTGTVPSVHPSLSEADFRALPPERQADVVRAARPAIGLGTAIRIVLMLGRPRTCVPGVVAFLLGYGYVADPASWRVPVLATIAFVAGLVANLYNAYTDLDEDCRNLPGRVWLVYQLGARRLRDATAWLSAAVVLLAFPFGAPFVVFTVVGLVLVAQYSLPPLRLKAHPVPGLLAFSWAVVGPFLIGYFGATGEVRWPEPAPLAMLLFLLVWFVAKGMFKNVPDFYGDRAAGLRTSATVFGSWRAAALATTAVTTAGYLSLPVLVALGASPPRVLWALPWAVLAVLQCARLVRADDPATGNEILRRDMLVSSGFLATVLLLQLPHWASVATVVACGLVLHGSGKLGMDSRRRTDGAASNVPAGSPPDGTSLRPKTPQAMFDKAAPRYDTFNTVLSFGQDRRWRRRAARQVDPGRHREVLDVATGTASLALAMADRDQRIRVTGIDLNAAMLAVGRQRVARRGLDHRVSLLRGSAEELPFGDATFDVVTIAFAIDDMPDRVRCARELHRVLRPGGRVVLLELGLPEGRVPRSVYLGVLGLMNAAARARGMEGYRHLREEIRHYNGAEAIRALLTEVGFTGYRREPLTGGVAVLHVASRGGDASGSARA</sequence>
<organism evidence="11 12">
    <name type="scientific">Amycolatopsis arida</name>
    <dbReference type="NCBI Taxonomy" id="587909"/>
    <lineage>
        <taxon>Bacteria</taxon>
        <taxon>Bacillati</taxon>
        <taxon>Actinomycetota</taxon>
        <taxon>Actinomycetes</taxon>
        <taxon>Pseudonocardiales</taxon>
        <taxon>Pseudonocardiaceae</taxon>
        <taxon>Amycolatopsis</taxon>
    </lineage>
</organism>
<evidence type="ECO:0000256" key="8">
    <source>
        <dbReference type="HAMAP-Rule" id="MF_01813"/>
    </source>
</evidence>
<dbReference type="Pfam" id="PF01040">
    <property type="entry name" value="UbiA"/>
    <property type="match status" value="1"/>
</dbReference>
<evidence type="ECO:0000313" key="11">
    <source>
        <dbReference type="EMBL" id="SFP01580.1"/>
    </source>
</evidence>
<evidence type="ECO:0000256" key="6">
    <source>
        <dbReference type="ARBA" id="ARBA00022989"/>
    </source>
</evidence>
<comment type="function">
    <text evidence="8">Methyltransferase required for the conversion of demethylmenaquinol (DMKH2) to menaquinol (MKH2).</text>
</comment>
<dbReference type="GO" id="GO:0009234">
    <property type="term" value="P:menaquinone biosynthetic process"/>
    <property type="evidence" value="ECO:0007669"/>
    <property type="project" value="UniProtKB-UniRule"/>
</dbReference>
<feature type="transmembrane region" description="Helical" evidence="10">
    <location>
        <begin position="283"/>
        <end position="301"/>
    </location>
</feature>
<keyword evidence="12" id="KW-1185">Reference proteome</keyword>
<feature type="transmembrane region" description="Helical" evidence="10">
    <location>
        <begin position="212"/>
        <end position="228"/>
    </location>
</feature>
<feature type="region of interest" description="Disordered" evidence="9">
    <location>
        <begin position="1"/>
        <end position="20"/>
    </location>
</feature>
<dbReference type="AlphaFoldDB" id="A0A1I5LWF7"/>
<dbReference type="InterPro" id="IPR004033">
    <property type="entry name" value="UbiE/COQ5_MeTrFase"/>
</dbReference>
<feature type="transmembrane region" description="Helical" evidence="10">
    <location>
        <begin position="84"/>
        <end position="106"/>
    </location>
</feature>
<comment type="similarity">
    <text evidence="8">Belongs to the class I-like SAM-binding methyltransferase superfamily. MenG/UbiE family.</text>
</comment>
<evidence type="ECO:0000256" key="7">
    <source>
        <dbReference type="ARBA" id="ARBA00023136"/>
    </source>
</evidence>
<dbReference type="STRING" id="587909.SAMN05421810_101700"/>
<dbReference type="Gene3D" id="1.20.120.1780">
    <property type="entry name" value="UbiA prenyltransferase"/>
    <property type="match status" value="1"/>
</dbReference>
<dbReference type="PANTHER" id="PTHR43591">
    <property type="entry name" value="METHYLTRANSFERASE"/>
    <property type="match status" value="1"/>
</dbReference>
<dbReference type="Gene3D" id="3.40.50.150">
    <property type="entry name" value="Vaccinia Virus protein VP39"/>
    <property type="match status" value="1"/>
</dbReference>
<dbReference type="PROSITE" id="PS01184">
    <property type="entry name" value="UBIE_2"/>
    <property type="match status" value="1"/>
</dbReference>
<dbReference type="CDD" id="cd02440">
    <property type="entry name" value="AdoMet_MTases"/>
    <property type="match status" value="1"/>
</dbReference>
<feature type="transmembrane region" description="Helical" evidence="10">
    <location>
        <begin position="136"/>
        <end position="169"/>
    </location>
</feature>
<protein>
    <recommendedName>
        <fullName evidence="8">Demethylmenaquinone methyltransferase</fullName>
        <ecNumber evidence="8">2.1.1.163</ecNumber>
    </recommendedName>
</protein>
<dbReference type="GO" id="GO:0016020">
    <property type="term" value="C:membrane"/>
    <property type="evidence" value="ECO:0007669"/>
    <property type="project" value="UniProtKB-SubCell"/>
</dbReference>
<evidence type="ECO:0000256" key="3">
    <source>
        <dbReference type="ARBA" id="ARBA00022679"/>
    </source>
</evidence>
<dbReference type="SUPFAM" id="SSF53335">
    <property type="entry name" value="S-adenosyl-L-methionine-dependent methyltransferases"/>
    <property type="match status" value="1"/>
</dbReference>
<keyword evidence="2 8" id="KW-0489">Methyltransferase</keyword>
<comment type="catalytic activity">
    <reaction evidence="8">
        <text>a 2-demethylmenaquinol + S-adenosyl-L-methionine = a menaquinol + S-adenosyl-L-homocysteine + H(+)</text>
        <dbReference type="Rhea" id="RHEA:42640"/>
        <dbReference type="Rhea" id="RHEA-COMP:9539"/>
        <dbReference type="Rhea" id="RHEA-COMP:9563"/>
        <dbReference type="ChEBI" id="CHEBI:15378"/>
        <dbReference type="ChEBI" id="CHEBI:18151"/>
        <dbReference type="ChEBI" id="CHEBI:55437"/>
        <dbReference type="ChEBI" id="CHEBI:57856"/>
        <dbReference type="ChEBI" id="CHEBI:59789"/>
        <dbReference type="EC" id="2.1.1.163"/>
    </reaction>
</comment>
<dbReference type="EMBL" id="FOWW01000001">
    <property type="protein sequence ID" value="SFP01580.1"/>
    <property type="molecule type" value="Genomic_DNA"/>
</dbReference>